<dbReference type="Proteomes" id="UP000233837">
    <property type="component" value="Unassembled WGS sequence"/>
</dbReference>
<sequence>MAIMGGLKTADSLAARGISMNDTCALCHSYAETVSHLFFEFDFSFSILSNLMKNLGFLLLRPNILKIFEYIEDMKHKDKNFYFLIICCVVYRIWRERNERKFGEAYVSSTTLAQKIKTAVLSKILNMEKGRRSD</sequence>
<dbReference type="EMBL" id="KZ503251">
    <property type="protein sequence ID" value="PKU66669.1"/>
    <property type="molecule type" value="Genomic_DNA"/>
</dbReference>
<evidence type="ECO:0000313" key="3">
    <source>
        <dbReference type="Proteomes" id="UP000233837"/>
    </source>
</evidence>
<gene>
    <name evidence="2" type="ORF">MA16_Dca025137</name>
</gene>
<evidence type="ECO:0000259" key="1">
    <source>
        <dbReference type="Pfam" id="PF13966"/>
    </source>
</evidence>
<keyword evidence="3" id="KW-1185">Reference proteome</keyword>
<dbReference type="Pfam" id="PF13966">
    <property type="entry name" value="zf-RVT"/>
    <property type="match status" value="1"/>
</dbReference>
<organism evidence="2 3">
    <name type="scientific">Dendrobium catenatum</name>
    <dbReference type="NCBI Taxonomy" id="906689"/>
    <lineage>
        <taxon>Eukaryota</taxon>
        <taxon>Viridiplantae</taxon>
        <taxon>Streptophyta</taxon>
        <taxon>Embryophyta</taxon>
        <taxon>Tracheophyta</taxon>
        <taxon>Spermatophyta</taxon>
        <taxon>Magnoliopsida</taxon>
        <taxon>Liliopsida</taxon>
        <taxon>Asparagales</taxon>
        <taxon>Orchidaceae</taxon>
        <taxon>Epidendroideae</taxon>
        <taxon>Malaxideae</taxon>
        <taxon>Dendrobiinae</taxon>
        <taxon>Dendrobium</taxon>
    </lineage>
</organism>
<name>A0A2I0VTE9_9ASPA</name>
<feature type="domain" description="Reverse transcriptase zinc-binding" evidence="1">
    <location>
        <begin position="3"/>
        <end position="43"/>
    </location>
</feature>
<accession>A0A2I0VTE9</accession>
<reference evidence="2 3" key="2">
    <citation type="journal article" date="2017" name="Nature">
        <title>The Apostasia genome and the evolution of orchids.</title>
        <authorList>
            <person name="Zhang G.Q."/>
            <person name="Liu K.W."/>
            <person name="Li Z."/>
            <person name="Lohaus R."/>
            <person name="Hsiao Y.Y."/>
            <person name="Niu S.C."/>
            <person name="Wang J.Y."/>
            <person name="Lin Y.C."/>
            <person name="Xu Q."/>
            <person name="Chen L.J."/>
            <person name="Yoshida K."/>
            <person name="Fujiwara S."/>
            <person name="Wang Z.W."/>
            <person name="Zhang Y.Q."/>
            <person name="Mitsuda N."/>
            <person name="Wang M."/>
            <person name="Liu G.H."/>
            <person name="Pecoraro L."/>
            <person name="Huang H.X."/>
            <person name="Xiao X.J."/>
            <person name="Lin M."/>
            <person name="Wu X.Y."/>
            <person name="Wu W.L."/>
            <person name="Chen Y.Y."/>
            <person name="Chang S.B."/>
            <person name="Sakamoto S."/>
            <person name="Ohme-Takagi M."/>
            <person name="Yagi M."/>
            <person name="Zeng S.J."/>
            <person name="Shen C.Y."/>
            <person name="Yeh C.M."/>
            <person name="Luo Y.B."/>
            <person name="Tsai W.C."/>
            <person name="Van de Peer Y."/>
            <person name="Liu Z.J."/>
        </authorList>
    </citation>
    <scope>NUCLEOTIDE SEQUENCE [LARGE SCALE GENOMIC DNA]</scope>
    <source>
        <tissue evidence="2">The whole plant</tissue>
    </source>
</reference>
<reference evidence="2 3" key="1">
    <citation type="journal article" date="2016" name="Sci. Rep.">
        <title>The Dendrobium catenatum Lindl. genome sequence provides insights into polysaccharide synthase, floral development and adaptive evolution.</title>
        <authorList>
            <person name="Zhang G.Q."/>
            <person name="Xu Q."/>
            <person name="Bian C."/>
            <person name="Tsai W.C."/>
            <person name="Yeh C.M."/>
            <person name="Liu K.W."/>
            <person name="Yoshida K."/>
            <person name="Zhang L.S."/>
            <person name="Chang S.B."/>
            <person name="Chen F."/>
            <person name="Shi Y."/>
            <person name="Su Y.Y."/>
            <person name="Zhang Y.Q."/>
            <person name="Chen L.J."/>
            <person name="Yin Y."/>
            <person name="Lin M."/>
            <person name="Huang H."/>
            <person name="Deng H."/>
            <person name="Wang Z.W."/>
            <person name="Zhu S.L."/>
            <person name="Zhao X."/>
            <person name="Deng C."/>
            <person name="Niu S.C."/>
            <person name="Huang J."/>
            <person name="Wang M."/>
            <person name="Liu G.H."/>
            <person name="Yang H.J."/>
            <person name="Xiao X.J."/>
            <person name="Hsiao Y.Y."/>
            <person name="Wu W.L."/>
            <person name="Chen Y.Y."/>
            <person name="Mitsuda N."/>
            <person name="Ohme-Takagi M."/>
            <person name="Luo Y.B."/>
            <person name="Van de Peer Y."/>
            <person name="Liu Z.J."/>
        </authorList>
    </citation>
    <scope>NUCLEOTIDE SEQUENCE [LARGE SCALE GENOMIC DNA]</scope>
    <source>
        <tissue evidence="2">The whole plant</tissue>
    </source>
</reference>
<protein>
    <recommendedName>
        <fullName evidence="1">Reverse transcriptase zinc-binding domain-containing protein</fullName>
    </recommendedName>
</protein>
<dbReference type="InterPro" id="IPR026960">
    <property type="entry name" value="RVT-Znf"/>
</dbReference>
<evidence type="ECO:0000313" key="2">
    <source>
        <dbReference type="EMBL" id="PKU66669.1"/>
    </source>
</evidence>
<dbReference type="AlphaFoldDB" id="A0A2I0VTE9"/>
<proteinExistence type="predicted"/>